<keyword evidence="1" id="KW-0812">Transmembrane</keyword>
<sequence length="159" mass="16798">MRQKVSQVFATLVALYLQLGAWMEDKVQDLRKMTEVLEMELWGERRASKLMDGAAQRGQLGIFMVLVFGAVALVVVSIVLLFGQDIAGEFAEGIEVDNEYSDASNETVNSTGDAFELFGTSVLVIPAAAVLAVLIGGLIGAVTMVGGGGLPGMGRMGGR</sequence>
<dbReference type="AlphaFoldDB" id="A0A8J8TAE5"/>
<dbReference type="Proteomes" id="UP000705823">
    <property type="component" value="Unassembled WGS sequence"/>
</dbReference>
<reference evidence="2" key="1">
    <citation type="submission" date="2019-02" db="EMBL/GenBank/DDBJ databases">
        <title>Halonotius sp. a new haloarchaeum isolated from saline soil.</title>
        <authorList>
            <person name="Duran-Viseras A."/>
            <person name="Sanchez-Porro C."/>
            <person name="Ventosa A."/>
        </authorList>
    </citation>
    <scope>NUCLEOTIDE SEQUENCE</scope>
    <source>
        <strain evidence="2">F15B</strain>
    </source>
</reference>
<feature type="transmembrane region" description="Helical" evidence="1">
    <location>
        <begin position="123"/>
        <end position="150"/>
    </location>
</feature>
<feature type="transmembrane region" description="Helical" evidence="1">
    <location>
        <begin position="60"/>
        <end position="82"/>
    </location>
</feature>
<name>A0A8J8TAE5_9EURY</name>
<dbReference type="EMBL" id="RKLU01000011">
    <property type="protein sequence ID" value="TQQ78591.1"/>
    <property type="molecule type" value="Genomic_DNA"/>
</dbReference>
<evidence type="ECO:0000313" key="3">
    <source>
        <dbReference type="Proteomes" id="UP000705823"/>
    </source>
</evidence>
<gene>
    <name evidence="2" type="ORF">EGH24_13800</name>
</gene>
<keyword evidence="1" id="KW-1133">Transmembrane helix</keyword>
<comment type="caution">
    <text evidence="2">The sequence shown here is derived from an EMBL/GenBank/DDBJ whole genome shotgun (WGS) entry which is preliminary data.</text>
</comment>
<evidence type="ECO:0000256" key="1">
    <source>
        <dbReference type="SAM" id="Phobius"/>
    </source>
</evidence>
<keyword evidence="1" id="KW-0472">Membrane</keyword>
<evidence type="ECO:0000313" key="2">
    <source>
        <dbReference type="EMBL" id="TQQ78591.1"/>
    </source>
</evidence>
<proteinExistence type="predicted"/>
<protein>
    <submittedName>
        <fullName evidence="2">Uncharacterized protein</fullName>
    </submittedName>
</protein>
<accession>A0A8J8TAE5</accession>
<keyword evidence="3" id="KW-1185">Reference proteome</keyword>
<dbReference type="RefSeq" id="WP_142980717.1">
    <property type="nucleotide sequence ID" value="NZ_RKLU01000011.1"/>
</dbReference>
<organism evidence="2 3">
    <name type="scientific">Halonotius terrestris</name>
    <dbReference type="NCBI Taxonomy" id="2487750"/>
    <lineage>
        <taxon>Archaea</taxon>
        <taxon>Methanobacteriati</taxon>
        <taxon>Methanobacteriota</taxon>
        <taxon>Stenosarchaea group</taxon>
        <taxon>Halobacteria</taxon>
        <taxon>Halobacteriales</taxon>
        <taxon>Haloferacaceae</taxon>
        <taxon>Halonotius</taxon>
    </lineage>
</organism>